<feature type="compositionally biased region" description="Polar residues" evidence="3">
    <location>
        <begin position="311"/>
        <end position="322"/>
    </location>
</feature>
<feature type="region of interest" description="Disordered" evidence="3">
    <location>
        <begin position="734"/>
        <end position="789"/>
    </location>
</feature>
<feature type="compositionally biased region" description="Polar residues" evidence="3">
    <location>
        <begin position="734"/>
        <end position="747"/>
    </location>
</feature>
<dbReference type="InterPro" id="IPR032675">
    <property type="entry name" value="LRR_dom_sf"/>
</dbReference>
<dbReference type="Pfam" id="PF10428">
    <property type="entry name" value="SOG2"/>
    <property type="match status" value="1"/>
</dbReference>
<dbReference type="SMART" id="SM00364">
    <property type="entry name" value="LRR_BAC"/>
    <property type="match status" value="3"/>
</dbReference>
<feature type="region of interest" description="Disordered" evidence="3">
    <location>
        <begin position="218"/>
        <end position="254"/>
    </location>
</feature>
<protein>
    <recommendedName>
        <fullName evidence="6">RAM signaling pathway protein</fullName>
    </recommendedName>
</protein>
<keyword evidence="2" id="KW-0677">Repeat</keyword>
<feature type="region of interest" description="Disordered" evidence="3">
    <location>
        <begin position="385"/>
        <end position="404"/>
    </location>
</feature>
<keyword evidence="1" id="KW-0433">Leucine-rich repeat</keyword>
<dbReference type="InterPro" id="IPR001611">
    <property type="entry name" value="Leu-rich_rpt"/>
</dbReference>
<dbReference type="STRING" id="436010.A0A166VAQ8"/>
<evidence type="ECO:0000313" key="5">
    <source>
        <dbReference type="Proteomes" id="UP000076532"/>
    </source>
</evidence>
<evidence type="ECO:0000313" key="4">
    <source>
        <dbReference type="EMBL" id="KZP32523.1"/>
    </source>
</evidence>
<dbReference type="PANTHER" id="PTHR48051:SF46">
    <property type="entry name" value="LEUCINE RICH REPEAT-CONTAINING DOMAIN PROTEIN"/>
    <property type="match status" value="1"/>
</dbReference>
<evidence type="ECO:0008006" key="6">
    <source>
        <dbReference type="Google" id="ProtNLM"/>
    </source>
</evidence>
<feature type="compositionally biased region" description="Polar residues" evidence="3">
    <location>
        <begin position="970"/>
        <end position="982"/>
    </location>
</feature>
<feature type="compositionally biased region" description="Basic and acidic residues" evidence="3">
    <location>
        <begin position="1"/>
        <end position="10"/>
    </location>
</feature>
<keyword evidence="5" id="KW-1185">Reference proteome</keyword>
<feature type="compositionally biased region" description="Low complexity" evidence="3">
    <location>
        <begin position="759"/>
        <end position="780"/>
    </location>
</feature>
<proteinExistence type="predicted"/>
<reference evidence="4 5" key="1">
    <citation type="journal article" date="2016" name="Mol. Biol. Evol.">
        <title>Comparative Genomics of Early-Diverging Mushroom-Forming Fungi Provides Insights into the Origins of Lignocellulose Decay Capabilities.</title>
        <authorList>
            <person name="Nagy L.G."/>
            <person name="Riley R."/>
            <person name="Tritt A."/>
            <person name="Adam C."/>
            <person name="Daum C."/>
            <person name="Floudas D."/>
            <person name="Sun H."/>
            <person name="Yadav J.S."/>
            <person name="Pangilinan J."/>
            <person name="Larsson K.H."/>
            <person name="Matsuura K."/>
            <person name="Barry K."/>
            <person name="Labutti K."/>
            <person name="Kuo R."/>
            <person name="Ohm R.A."/>
            <person name="Bhattacharya S.S."/>
            <person name="Shirouzu T."/>
            <person name="Yoshinaga Y."/>
            <person name="Martin F.M."/>
            <person name="Grigoriev I.V."/>
            <person name="Hibbett D.S."/>
        </authorList>
    </citation>
    <scope>NUCLEOTIDE SEQUENCE [LARGE SCALE GENOMIC DNA]</scope>
    <source>
        <strain evidence="4 5">CBS 109695</strain>
    </source>
</reference>
<dbReference type="EMBL" id="KV417485">
    <property type="protein sequence ID" value="KZP32523.1"/>
    <property type="molecule type" value="Genomic_DNA"/>
</dbReference>
<dbReference type="AlphaFoldDB" id="A0A166VAQ8"/>
<evidence type="ECO:0000256" key="2">
    <source>
        <dbReference type="ARBA" id="ARBA00022737"/>
    </source>
</evidence>
<feature type="region of interest" description="Disordered" evidence="3">
    <location>
        <begin position="1"/>
        <end position="31"/>
    </location>
</feature>
<feature type="compositionally biased region" description="Polar residues" evidence="3">
    <location>
        <begin position="244"/>
        <end position="254"/>
    </location>
</feature>
<dbReference type="SMART" id="SM00369">
    <property type="entry name" value="LRR_TYP"/>
    <property type="match status" value="3"/>
</dbReference>
<sequence>MPAADMDRGLAGRTSPHPGRKGTASPPLPATSLSPAHIAEALVQSPDNGATLDLTHKNLTDVGESGAQELATIGREDVVEDESSVLRMALGYNRLATLPMAFALLSRLRYLNLKNNSFSVFPDVLTVMPSLEILDLSRNKIKRLPSQPGSLAGLRVFCISRNKLTRLPVYMSEFVHLNILKTDHNPLEWPPKAVMAPTDGVEDPQAMRAWIHSMQTWMSDNSGQTGGRKASDESLLSEPIDLGDTTNGTGSSWSRFPMLEEEFGPGITPHARSFSMDSDFSAYSVPEAPEASTSPASPNRPPPLHLGHLPTYTTAISPQSPDSYLPTPEASVSSTDDDATAVVGSLSEQQQHARNASYAGGSPDGEPPGLSGKKSLPDLRTAKFSFGGARKPTNMPTRGATLGPEVLSGRLEEGFSIPSPSSHREDSGSSDGRPIPRTRKLTQERSPIIRSPTVDHPAPSMDVERNSYFRRLSTLPFSTISAVIPPALLSLIDAARSILFAVCQVYQTLQHYTVYAIDERLPSVLRKVLDPASQYMMQLINALDCFDSMSRRTLPSPAVCRSVIECCKDTVVAFGKAVNVLALQLKVLATHDDVRYLRQMLLVLYGATAEISHAWHAMAPHIDAVKPLLREQPLIRERKPPKHHPTQPPPARSPGHPEWTPPSSVAPPPFFNKTSPITRTPHVPGAPVGRTRIARRQGGSFSYKDVEIGKTLPSYDIPETPTLRVGLRQTTIGSSLIPSHMQGSPSSGRPFMNGDHSRQGSQTSLRPSSSGQSSPSIQTRAPALNIQPSSRTLVDQEALDAMRVAVEAAPAVWSMMDEILVENQDKETLAKAKVLTYRLRENLGAPTADTNRRALTEDARAFVKTVVKLSNIIKTHAVSSDLRSRMVKLTNSTEEFVILLHVSSFSASSTPVPFSPYPYSPMTNGPSPTALLAMPVPEDTRLGASLSRSRSAAATANSKLPVSAGPKSALPSQSFNVPWSSRSGREWDPDSLG</sequence>
<evidence type="ECO:0000256" key="3">
    <source>
        <dbReference type="SAM" id="MobiDB-lite"/>
    </source>
</evidence>
<feature type="region of interest" description="Disordered" evidence="3">
    <location>
        <begin position="943"/>
        <end position="993"/>
    </location>
</feature>
<dbReference type="GO" id="GO:0005737">
    <property type="term" value="C:cytoplasm"/>
    <property type="evidence" value="ECO:0007669"/>
    <property type="project" value="TreeGrafter"/>
</dbReference>
<feature type="region of interest" description="Disordered" evidence="3">
    <location>
        <begin position="637"/>
        <end position="697"/>
    </location>
</feature>
<dbReference type="Proteomes" id="UP000076532">
    <property type="component" value="Unassembled WGS sequence"/>
</dbReference>
<feature type="region of interest" description="Disordered" evidence="3">
    <location>
        <begin position="412"/>
        <end position="460"/>
    </location>
</feature>
<feature type="region of interest" description="Disordered" evidence="3">
    <location>
        <begin position="284"/>
        <end position="377"/>
    </location>
</feature>
<gene>
    <name evidence="4" type="ORF">FIBSPDRAFT_1036678</name>
</gene>
<dbReference type="PANTHER" id="PTHR48051">
    <property type="match status" value="1"/>
</dbReference>
<dbReference type="InterPro" id="IPR019487">
    <property type="entry name" value="RAM_signalling_pathway_SOG2"/>
</dbReference>
<feature type="compositionally biased region" description="Low complexity" evidence="3">
    <location>
        <begin position="944"/>
        <end position="958"/>
    </location>
</feature>
<name>A0A166VAQ8_9AGAM</name>
<evidence type="ECO:0000256" key="1">
    <source>
        <dbReference type="ARBA" id="ARBA00022614"/>
    </source>
</evidence>
<dbReference type="SUPFAM" id="SSF52075">
    <property type="entry name" value="Outer arm dynein light chain 1"/>
    <property type="match status" value="1"/>
</dbReference>
<organism evidence="4 5">
    <name type="scientific">Athelia psychrophila</name>
    <dbReference type="NCBI Taxonomy" id="1759441"/>
    <lineage>
        <taxon>Eukaryota</taxon>
        <taxon>Fungi</taxon>
        <taxon>Dikarya</taxon>
        <taxon>Basidiomycota</taxon>
        <taxon>Agaricomycotina</taxon>
        <taxon>Agaricomycetes</taxon>
        <taxon>Agaricomycetidae</taxon>
        <taxon>Atheliales</taxon>
        <taxon>Atheliaceae</taxon>
        <taxon>Athelia</taxon>
    </lineage>
</organism>
<dbReference type="OrthoDB" id="1394818at2759"/>
<dbReference type="InterPro" id="IPR003591">
    <property type="entry name" value="Leu-rich_rpt_typical-subtyp"/>
</dbReference>
<dbReference type="PROSITE" id="PS51450">
    <property type="entry name" value="LRR"/>
    <property type="match status" value="1"/>
</dbReference>
<dbReference type="InterPro" id="IPR050216">
    <property type="entry name" value="LRR_domain-containing"/>
</dbReference>
<feature type="compositionally biased region" description="Basic and acidic residues" evidence="3">
    <location>
        <begin position="983"/>
        <end position="993"/>
    </location>
</feature>
<dbReference type="Gene3D" id="3.80.10.10">
    <property type="entry name" value="Ribonuclease Inhibitor"/>
    <property type="match status" value="1"/>
</dbReference>
<accession>A0A166VAQ8</accession>